<dbReference type="RefSeq" id="WP_131828160.1">
    <property type="nucleotide sequence ID" value="NZ_CBCSDR010000001.1"/>
</dbReference>
<keyword evidence="2" id="KW-1185">Reference proteome</keyword>
<proteinExistence type="predicted"/>
<name>A0A7T7UZI6_9FLAO</name>
<dbReference type="EMBL" id="CP067018">
    <property type="protein sequence ID" value="QQN59013.1"/>
    <property type="molecule type" value="Genomic_DNA"/>
</dbReference>
<dbReference type="NCBIfam" id="NF047798">
    <property type="entry name" value="leader_Chryseo"/>
    <property type="match status" value="1"/>
</dbReference>
<sequence length="67" mass="7521">MKNLKKISREYLKSVKGGVKEGCPGPRSPLYIHLYGSQEQCEAATGKVCYYSEETRCFGEGWAASWL</sequence>
<protein>
    <recommendedName>
        <fullName evidence="3">Bacteriocin</fullName>
    </recommendedName>
</protein>
<evidence type="ECO:0008006" key="3">
    <source>
        <dbReference type="Google" id="ProtNLM"/>
    </source>
</evidence>
<reference evidence="1 2" key="1">
    <citation type="submission" date="2020-12" db="EMBL/GenBank/DDBJ databases">
        <title>FDA dAtabase for Regulatory Grade micrObial Sequences (FDA-ARGOS): Supporting development and validation of Infectious Disease Dx tests.</title>
        <authorList>
            <person name="Kerrigan L."/>
            <person name="Long C."/>
            <person name="Tallon L."/>
            <person name="Sadzewicz L."/>
            <person name="Zhao X."/>
            <person name="Boylan J."/>
            <person name="Ott S."/>
            <person name="Bowen H."/>
            <person name="Vavikolanu K."/>
            <person name="Mehta A."/>
            <person name="Aluvathingal J."/>
            <person name="Nadendla S."/>
            <person name="Yan Y."/>
            <person name="Sichtig H."/>
        </authorList>
    </citation>
    <scope>NUCLEOTIDE SEQUENCE [LARGE SCALE GENOMIC DNA]</scope>
    <source>
        <strain evidence="1 2">FDAARGOS_1031</strain>
    </source>
</reference>
<dbReference type="GeneID" id="93135342"/>
<gene>
    <name evidence="1" type="ORF">I6H88_00050</name>
</gene>
<organism evidence="1 2">
    <name type="scientific">Elizabethkingia bruuniana</name>
    <dbReference type="NCBI Taxonomy" id="1756149"/>
    <lineage>
        <taxon>Bacteria</taxon>
        <taxon>Pseudomonadati</taxon>
        <taxon>Bacteroidota</taxon>
        <taxon>Flavobacteriia</taxon>
        <taxon>Flavobacteriales</taxon>
        <taxon>Weeksellaceae</taxon>
        <taxon>Elizabethkingia</taxon>
    </lineage>
</organism>
<accession>A0A7T7UZI6</accession>
<evidence type="ECO:0000313" key="2">
    <source>
        <dbReference type="Proteomes" id="UP000595426"/>
    </source>
</evidence>
<dbReference type="OrthoDB" id="1264086at2"/>
<evidence type="ECO:0000313" key="1">
    <source>
        <dbReference type="EMBL" id="QQN59013.1"/>
    </source>
</evidence>
<dbReference type="AlphaFoldDB" id="A0A7T7UZI6"/>
<dbReference type="InterPro" id="IPR058074">
    <property type="entry name" value="Bacteriocin-like"/>
</dbReference>
<dbReference type="Proteomes" id="UP000595426">
    <property type="component" value="Chromosome"/>
</dbReference>